<dbReference type="Gramene" id="EME27226">
    <property type="protein sequence ID" value="EME27226"/>
    <property type="gene ID" value="Gasu_52070"/>
</dbReference>
<dbReference type="GeneID" id="17086154"/>
<sequence>MFVSILKKYIISLFIYGKKILRREMDLSAPVWQLQAELLNYQKQLKEIETKLREPNADQNELQGIAADIRDIIAAYKEMLLSKGIQIENINSTLLQNNSYPKKEQRHSGANNGPTVKPVTKKPKKSKGRKEEALKERVQSWQQFHSKYGARRKSIFQSPEEGSRTRVGFQGSPGTLTAIPERKKHEFVNITEDS</sequence>
<accession>M2VVH4</accession>
<dbReference type="KEGG" id="gsl:Gasu_52070"/>
<keyword evidence="3" id="KW-1185">Reference proteome</keyword>
<proteinExistence type="predicted"/>
<feature type="compositionally biased region" description="Basic and acidic residues" evidence="1">
    <location>
        <begin position="129"/>
        <end position="138"/>
    </location>
</feature>
<name>M2VVH4_GALSU</name>
<gene>
    <name evidence="2" type="ORF">Gasu_52070</name>
</gene>
<organism evidence="2 3">
    <name type="scientific">Galdieria sulphuraria</name>
    <name type="common">Red alga</name>
    <dbReference type="NCBI Taxonomy" id="130081"/>
    <lineage>
        <taxon>Eukaryota</taxon>
        <taxon>Rhodophyta</taxon>
        <taxon>Bangiophyceae</taxon>
        <taxon>Galdieriales</taxon>
        <taxon>Galdieriaceae</taxon>
        <taxon>Galdieria</taxon>
    </lineage>
</organism>
<protein>
    <submittedName>
        <fullName evidence="2">Uncharacterized protein</fullName>
    </submittedName>
</protein>
<evidence type="ECO:0000313" key="3">
    <source>
        <dbReference type="Proteomes" id="UP000030680"/>
    </source>
</evidence>
<evidence type="ECO:0000313" key="2">
    <source>
        <dbReference type="EMBL" id="EME27226.1"/>
    </source>
</evidence>
<dbReference type="OrthoDB" id="10362573at2759"/>
<reference evidence="3" key="1">
    <citation type="journal article" date="2013" name="Science">
        <title>Gene transfer from bacteria and archaea facilitated evolution of an extremophilic eukaryote.</title>
        <authorList>
            <person name="Schonknecht G."/>
            <person name="Chen W.H."/>
            <person name="Ternes C.M."/>
            <person name="Barbier G.G."/>
            <person name="Shrestha R.P."/>
            <person name="Stanke M."/>
            <person name="Brautigam A."/>
            <person name="Baker B.J."/>
            <person name="Banfield J.F."/>
            <person name="Garavito R.M."/>
            <person name="Carr K."/>
            <person name="Wilkerson C."/>
            <person name="Rensing S.A."/>
            <person name="Gagneul D."/>
            <person name="Dickenson N.E."/>
            <person name="Oesterhelt C."/>
            <person name="Lercher M.J."/>
            <person name="Weber A.P."/>
        </authorList>
    </citation>
    <scope>NUCLEOTIDE SEQUENCE [LARGE SCALE GENOMIC DNA]</scope>
    <source>
        <strain evidence="3">074W</strain>
    </source>
</reference>
<dbReference type="Proteomes" id="UP000030680">
    <property type="component" value="Unassembled WGS sequence"/>
</dbReference>
<feature type="compositionally biased region" description="Basic residues" evidence="1">
    <location>
        <begin position="119"/>
        <end position="128"/>
    </location>
</feature>
<dbReference type="AlphaFoldDB" id="M2VVH4"/>
<feature type="region of interest" description="Disordered" evidence="1">
    <location>
        <begin position="100"/>
        <end position="177"/>
    </location>
</feature>
<evidence type="ECO:0000256" key="1">
    <source>
        <dbReference type="SAM" id="MobiDB-lite"/>
    </source>
</evidence>
<dbReference type="RefSeq" id="XP_005703746.1">
    <property type="nucleotide sequence ID" value="XM_005703689.1"/>
</dbReference>
<dbReference type="EMBL" id="KB454535">
    <property type="protein sequence ID" value="EME27226.1"/>
    <property type="molecule type" value="Genomic_DNA"/>
</dbReference>